<reference evidence="2" key="1">
    <citation type="submission" date="2017-08" db="EMBL/GenBank/DDBJ databases">
        <title>A dynamic microbial community with high functional redundancy inhabits the cold, oxic subseafloor aquifer.</title>
        <authorList>
            <person name="Tully B.J."/>
            <person name="Wheat C.G."/>
            <person name="Glazer B.T."/>
            <person name="Huber J.A."/>
        </authorList>
    </citation>
    <scope>NUCLEOTIDE SEQUENCE [LARGE SCALE GENOMIC DNA]</scope>
</reference>
<gene>
    <name evidence="1" type="ORF">COB21_01530</name>
</gene>
<comment type="caution">
    <text evidence="1">The sequence shown here is derived from an EMBL/GenBank/DDBJ whole genome shotgun (WGS) entry which is preliminary data.</text>
</comment>
<dbReference type="Proteomes" id="UP000218775">
    <property type="component" value="Unassembled WGS sequence"/>
</dbReference>
<proteinExistence type="predicted"/>
<evidence type="ECO:0000313" key="2">
    <source>
        <dbReference type="Proteomes" id="UP000218775"/>
    </source>
</evidence>
<name>A0A2A4X6P2_UNCAE</name>
<protein>
    <submittedName>
        <fullName evidence="1">Uncharacterized protein</fullName>
    </submittedName>
</protein>
<sequence length="121" mass="14207">MIILKKKFFRDKVIINEVDLLYGSIALIMPKKKRDNSAPVDESLIVLKKREKISRRLKQYDREITDQSLVRVKMAILRSLERNAPQRTRLKNKQIQLSSSLNLSCEVKQLIDKIARAKKLF</sequence>
<accession>A0A2A4X6P2</accession>
<evidence type="ECO:0000313" key="1">
    <source>
        <dbReference type="EMBL" id="PCI78176.1"/>
    </source>
</evidence>
<dbReference type="AlphaFoldDB" id="A0A2A4X6P2"/>
<organism evidence="1 2">
    <name type="scientific">Aerophobetes bacterium</name>
    <dbReference type="NCBI Taxonomy" id="2030807"/>
    <lineage>
        <taxon>Bacteria</taxon>
        <taxon>Candidatus Aerophobota</taxon>
    </lineage>
</organism>
<dbReference type="EMBL" id="NVUK01000008">
    <property type="protein sequence ID" value="PCI78176.1"/>
    <property type="molecule type" value="Genomic_DNA"/>
</dbReference>